<dbReference type="AlphaFoldDB" id="A0A8T0F597"/>
<organism evidence="1 2">
    <name type="scientific">Argiope bruennichi</name>
    <name type="common">Wasp spider</name>
    <name type="synonym">Aranea bruennichi</name>
    <dbReference type="NCBI Taxonomy" id="94029"/>
    <lineage>
        <taxon>Eukaryota</taxon>
        <taxon>Metazoa</taxon>
        <taxon>Ecdysozoa</taxon>
        <taxon>Arthropoda</taxon>
        <taxon>Chelicerata</taxon>
        <taxon>Arachnida</taxon>
        <taxon>Araneae</taxon>
        <taxon>Araneomorphae</taxon>
        <taxon>Entelegynae</taxon>
        <taxon>Araneoidea</taxon>
        <taxon>Araneidae</taxon>
        <taxon>Argiope</taxon>
    </lineage>
</organism>
<accession>A0A8T0F597</accession>
<name>A0A8T0F597_ARGBR</name>
<reference evidence="1" key="1">
    <citation type="journal article" date="2020" name="bioRxiv">
        <title>Chromosome-level reference genome of the European wasp spider Argiope bruennichi: a resource for studies on range expansion and evolutionary adaptation.</title>
        <authorList>
            <person name="Sheffer M.M."/>
            <person name="Hoppe A."/>
            <person name="Krehenwinkel H."/>
            <person name="Uhl G."/>
            <person name="Kuss A.W."/>
            <person name="Jensen L."/>
            <person name="Jensen C."/>
            <person name="Gillespie R.G."/>
            <person name="Hoff K.J."/>
            <person name="Prost S."/>
        </authorList>
    </citation>
    <scope>NUCLEOTIDE SEQUENCE</scope>
</reference>
<dbReference type="EMBL" id="JABXBU010000015">
    <property type="protein sequence ID" value="KAF8786376.1"/>
    <property type="molecule type" value="Genomic_DNA"/>
</dbReference>
<protein>
    <submittedName>
        <fullName evidence="1">Uncharacterized protein</fullName>
    </submittedName>
</protein>
<gene>
    <name evidence="1" type="ORF">HNY73_008097</name>
</gene>
<proteinExistence type="predicted"/>
<reference evidence="1" key="2">
    <citation type="submission" date="2020-06" db="EMBL/GenBank/DDBJ databases">
        <authorList>
            <person name="Sheffer M."/>
        </authorList>
    </citation>
    <scope>NUCLEOTIDE SEQUENCE</scope>
</reference>
<sequence>MCVCGVGIVGARAGVGNVCVRSWNGWGSRRSGICVECWVAEWQVLSWNCWGSRRSGLLVWCGVWMVGSRGVGQCVVCGVGMVGGCADGYARVSAFDWSRESMAECGQSSGGLMLEAANSAVVEFDRIRWLLQESGNLVRVEEWLAEIISSYDFKWIFILKYDVNETIKCKNYHHVMIVVLHRKTIHSLLLISWILTLFSVPGEPRIEAKLPRSESGIER</sequence>
<comment type="caution">
    <text evidence="1">The sequence shown here is derived from an EMBL/GenBank/DDBJ whole genome shotgun (WGS) entry which is preliminary data.</text>
</comment>
<evidence type="ECO:0000313" key="1">
    <source>
        <dbReference type="EMBL" id="KAF8786376.1"/>
    </source>
</evidence>
<dbReference type="Proteomes" id="UP000807504">
    <property type="component" value="Unassembled WGS sequence"/>
</dbReference>
<keyword evidence="2" id="KW-1185">Reference proteome</keyword>
<evidence type="ECO:0000313" key="2">
    <source>
        <dbReference type="Proteomes" id="UP000807504"/>
    </source>
</evidence>